<organism evidence="1 2">
    <name type="scientific">Carboxylicivirga marina</name>
    <dbReference type="NCBI Taxonomy" id="2800988"/>
    <lineage>
        <taxon>Bacteria</taxon>
        <taxon>Pseudomonadati</taxon>
        <taxon>Bacteroidota</taxon>
        <taxon>Bacteroidia</taxon>
        <taxon>Marinilabiliales</taxon>
        <taxon>Marinilabiliaceae</taxon>
        <taxon>Carboxylicivirga</taxon>
    </lineage>
</organism>
<dbReference type="Proteomes" id="UP000605676">
    <property type="component" value="Unassembled WGS sequence"/>
</dbReference>
<dbReference type="InterPro" id="IPR025345">
    <property type="entry name" value="DUF4249"/>
</dbReference>
<reference evidence="1 2" key="1">
    <citation type="submission" date="2021-01" db="EMBL/GenBank/DDBJ databases">
        <title>Carboxyliciviraga sp.nov., isolated from coastal sediments.</title>
        <authorList>
            <person name="Lu D."/>
            <person name="Zhang T."/>
        </authorList>
    </citation>
    <scope>NUCLEOTIDE SEQUENCE [LARGE SCALE GENOMIC DNA]</scope>
    <source>
        <strain evidence="1 2">N1Y132</strain>
    </source>
</reference>
<comment type="caution">
    <text evidence="1">The sequence shown here is derived from an EMBL/GenBank/DDBJ whole genome shotgun (WGS) entry which is preliminary data.</text>
</comment>
<dbReference type="RefSeq" id="WP_200463799.1">
    <property type="nucleotide sequence ID" value="NZ_JAENRR010000007.1"/>
</dbReference>
<accession>A0ABS1HH00</accession>
<protein>
    <submittedName>
        <fullName evidence="1">DUF4249 domain-containing protein</fullName>
    </submittedName>
</protein>
<name>A0ABS1HH00_9BACT</name>
<sequence length="400" mass="45747">MNGKITSFFLVLICFTSCLEPYDVNITDYEDLLVVDALITDEQINHRVYLSRSIPNLDEIPQRESNALVIITDQNNEEEVLTEIEPGVYETDKEQFVPIIGGTYTLTIRTSRGIVYQSTPCTLLPKIDIDNVSFKAGKEWNSDETMELQGLNILVDGVASEGNYLRWLYEEDWQFKTPFPTRMAYDFEIDDWVYITPINHTCWKEDAANSVVIHSFANQNAATIKDKKVCFVPSKETDKLTVRYSILVKQLCISKEEYEFWNKLKVTTDDVGDVFGVQPFSIVGNIKNINDDKEPVLGYFQTGSVDSERIYIDRSDVTNLGLPVFSRYYNCSVDSFKYEDFPDQTPLEIYNKFVLSGVYNLNDAIYDEDTGAMVGFLLARPICSDCTLTGTSEKPDFWED</sequence>
<dbReference type="Pfam" id="PF14054">
    <property type="entry name" value="DUF4249"/>
    <property type="match status" value="1"/>
</dbReference>
<keyword evidence="2" id="KW-1185">Reference proteome</keyword>
<proteinExistence type="predicted"/>
<evidence type="ECO:0000313" key="2">
    <source>
        <dbReference type="Proteomes" id="UP000605676"/>
    </source>
</evidence>
<dbReference type="EMBL" id="JAENRR010000007">
    <property type="protein sequence ID" value="MBK3516568.1"/>
    <property type="molecule type" value="Genomic_DNA"/>
</dbReference>
<gene>
    <name evidence="1" type="ORF">JIV24_04380</name>
</gene>
<evidence type="ECO:0000313" key="1">
    <source>
        <dbReference type="EMBL" id="MBK3516568.1"/>
    </source>
</evidence>